<dbReference type="Gene3D" id="3.40.50.300">
    <property type="entry name" value="P-loop containing nucleotide triphosphate hydrolases"/>
    <property type="match status" value="2"/>
</dbReference>
<proteinExistence type="predicted"/>
<protein>
    <submittedName>
        <fullName evidence="5">DEAD/DEAH box helicase</fullName>
    </submittedName>
</protein>
<dbReference type="EMBL" id="CP080572">
    <property type="protein sequence ID" value="USH00041.1"/>
    <property type="molecule type" value="Genomic_DNA"/>
</dbReference>
<dbReference type="GO" id="GO:0003676">
    <property type="term" value="F:nucleic acid binding"/>
    <property type="evidence" value="ECO:0007669"/>
    <property type="project" value="InterPro"/>
</dbReference>
<dbReference type="Gene3D" id="3.30.870.10">
    <property type="entry name" value="Endonuclease Chain A"/>
    <property type="match status" value="1"/>
</dbReference>
<dbReference type="InterPro" id="IPR014001">
    <property type="entry name" value="Helicase_ATP-bd"/>
</dbReference>
<organism evidence="5 6">
    <name type="scientific">Thermococcus argininiproducens</name>
    <dbReference type="NCBI Taxonomy" id="2866384"/>
    <lineage>
        <taxon>Archaea</taxon>
        <taxon>Methanobacteriati</taxon>
        <taxon>Methanobacteriota</taxon>
        <taxon>Thermococci</taxon>
        <taxon>Thermococcales</taxon>
        <taxon>Thermococcaceae</taxon>
        <taxon>Thermococcus</taxon>
    </lineage>
</organism>
<dbReference type="GO" id="GO:0006289">
    <property type="term" value="P:nucleotide-excision repair"/>
    <property type="evidence" value="ECO:0007669"/>
    <property type="project" value="TreeGrafter"/>
</dbReference>
<evidence type="ECO:0000256" key="2">
    <source>
        <dbReference type="ARBA" id="ARBA00022840"/>
    </source>
</evidence>
<dbReference type="RefSeq" id="WP_251949306.1">
    <property type="nucleotide sequence ID" value="NZ_CP080572.1"/>
</dbReference>
<keyword evidence="1" id="KW-0547">Nucleotide-binding</keyword>
<dbReference type="Pfam" id="PF00271">
    <property type="entry name" value="Helicase_C"/>
    <property type="match status" value="1"/>
</dbReference>
<dbReference type="InterPro" id="IPR027417">
    <property type="entry name" value="P-loop_NTPase"/>
</dbReference>
<evidence type="ECO:0000259" key="3">
    <source>
        <dbReference type="PROSITE" id="PS51192"/>
    </source>
</evidence>
<dbReference type="GeneID" id="72776815"/>
<dbReference type="GO" id="GO:0043138">
    <property type="term" value="F:3'-5' DNA helicase activity"/>
    <property type="evidence" value="ECO:0007669"/>
    <property type="project" value="TreeGrafter"/>
</dbReference>
<feature type="domain" description="Helicase ATP-binding" evidence="3">
    <location>
        <begin position="157"/>
        <end position="391"/>
    </location>
</feature>
<feature type="domain" description="Helicase C-terminal" evidence="4">
    <location>
        <begin position="474"/>
        <end position="634"/>
    </location>
</feature>
<dbReference type="PROSITE" id="PS51194">
    <property type="entry name" value="HELICASE_CTER"/>
    <property type="match status" value="1"/>
</dbReference>
<keyword evidence="6" id="KW-1185">Reference proteome</keyword>
<evidence type="ECO:0000313" key="5">
    <source>
        <dbReference type="EMBL" id="USH00041.1"/>
    </source>
</evidence>
<dbReference type="SUPFAM" id="SSF52540">
    <property type="entry name" value="P-loop containing nucleoside triphosphate hydrolases"/>
    <property type="match status" value="1"/>
</dbReference>
<dbReference type="Proteomes" id="UP001056425">
    <property type="component" value="Chromosome"/>
</dbReference>
<dbReference type="SUPFAM" id="SSF56024">
    <property type="entry name" value="Phospholipase D/nuclease"/>
    <property type="match status" value="1"/>
</dbReference>
<dbReference type="InterPro" id="IPR011545">
    <property type="entry name" value="DEAD/DEAH_box_helicase_dom"/>
</dbReference>
<keyword evidence="2" id="KW-0067">ATP-binding</keyword>
<accession>A0A9E7SCQ9</accession>
<dbReference type="PROSITE" id="PS51192">
    <property type="entry name" value="HELICASE_ATP_BIND_1"/>
    <property type="match status" value="1"/>
</dbReference>
<keyword evidence="5" id="KW-0378">Hydrolase</keyword>
<dbReference type="GO" id="GO:0005524">
    <property type="term" value="F:ATP binding"/>
    <property type="evidence" value="ECO:0007669"/>
    <property type="project" value="UniProtKB-KW"/>
</dbReference>
<dbReference type="PANTHER" id="PTHR47957:SF3">
    <property type="entry name" value="ATP-DEPENDENT HELICASE HRQ1"/>
    <property type="match status" value="1"/>
</dbReference>
<gene>
    <name evidence="5" type="ORF">K1720_00690</name>
</gene>
<dbReference type="SMART" id="SM00487">
    <property type="entry name" value="DEXDc"/>
    <property type="match status" value="1"/>
</dbReference>
<keyword evidence="5" id="KW-0347">Helicase</keyword>
<name>A0A9E7SCQ9_9EURY</name>
<sequence>MTGTGELREIYHALLEIEYNKYESTKHLNDTFLEEADLKRYPDEVILELLSRGFLIKLGKNKYRTIHMDIAVRSVDVRSSYFGNKRILEYQLLRRKVPVLRRDYLDLTNSEHPRYKTFFTLLLSIIHDEELVRILIDSLVKGNIRGLSKYQFDSIRTILTSSNSPVVVSAPTGFGKTFVYFVPILVEALKAKKDNIPGPKAVLFYPRKTLESDQMSEMISVLYHLNEILPDSIGKITIAIDDGNTKRLDKIEEGELFRGIRDPITGEQLKIKKTTSEAFVEINGKRVDWILIDKDSIRENPPDILITNIWAYQYKLVDRRYWKGYLSDKIKYFVFDEVHTYRGIGAGILRYFIRSIMSLISPRAKLILSSATIPKIKDFVEEITGYPYIKFAKAVYSESIHGIDFYKYELYLLLGISPGIHWGTYTYELALYLAILNRLYEYAKKSKLQTITFIDSIKEIDRLKSQTIQAITLADDRILPHLNKEMHSNPEDSFVYWIYNPNIVDDQNSLEKIIKELEKKIEHHYSSRADRYEIEERLKRKDIDVIYATNTLELGVNYSSVSIVVNAGIPLSKESIIQRMGRAGRNSKDTLNTAVGIVIIRNNPLEYYYLYTGLEELLDISKAPKIPVSYNNHFVILFSALLYSAFDLSRRGMKNKIRVGDEDSLVSAIEDLWMYYLANKSEIQKRLGFPEFPEKLEARVTKLLDLIKQPDIGSKCDKYKERTRIEYLFSEFEEIKIEINNLLKTVEETSRSISIDRKILERIITDIKLYLKQKLPKDIKGVHSHLLYLDQKLSEMEGYLVRVLISSELVRDLEEIRERIIQLNKFLLGLGDIVSMSEDRIPPLLTIACDFLDRLNSAKDRRGYVHIINVIEELMGFKFLGIDFIEEKVRLNYQNSNRDDVIEYLTSIIARVPPFEVRSYPYDEPDQSKLTSYVGGRYVWFVRPKFYRIYAPDCQTIENILRNEGIYDGISTKYSDFVTPQRIVLLDLLENSPLILKIICKDNRPLFIKYGSNSITNAKIFAGRGVYQLGNNVKKLKQFGRQWKNYDITLRATLEKLEELKEKSKSLPYPGIMLNYISYCDLGYAISTDPWDIVCPELIRRECPVFKKKKCDEKQFWNTFRNIFPRIYVQKKVEIPKEVLPEEDISPLFMRFKVIQYHKIENNPLVFYYDSVSFPVPVSFVSDYRIREFDIQKIGYHAITSMILIEFNITLLELISRFLLADGLIKELILFKKFMHDYMLRMPLWNITVNDLEKFGEFKTNISDQELVHFTIKILLHTFAHRFLVFLSSRYGVEMSKLLYQLDVKKGRIFIIENAKSDGLGIVETFEKDIQKGWINILNEFITKEMLFFDKHEKNVNSQRVKIQKEYSKNLRDLSTKKKMIQELKEDIEALNQRISDIIPVEFLGYSMYRYLLLNSIRGITNSEKRPYLSLVQGSLGVPHLCYDGCNACLIFERGCNEPFVQEFTLSKQLYLRFLKVLRSGSFSLLDIKGFGEYFRKLLLNSKEVEIKVPFVDKSGIDILREALEKGVKINLVTRSDTFKFIPPDISDKVDITIQEDFHSKIYTLRQNNTVVRLSGSVNLNTSSLFEKKENITIEILLEG</sequence>
<dbReference type="KEGG" id="thei:K1720_00690"/>
<evidence type="ECO:0000313" key="6">
    <source>
        <dbReference type="Proteomes" id="UP001056425"/>
    </source>
</evidence>
<dbReference type="InterPro" id="IPR001650">
    <property type="entry name" value="Helicase_C-like"/>
</dbReference>
<dbReference type="GO" id="GO:0036297">
    <property type="term" value="P:interstrand cross-link repair"/>
    <property type="evidence" value="ECO:0007669"/>
    <property type="project" value="TreeGrafter"/>
</dbReference>
<dbReference type="PANTHER" id="PTHR47957">
    <property type="entry name" value="ATP-DEPENDENT HELICASE HRQ1"/>
    <property type="match status" value="1"/>
</dbReference>
<evidence type="ECO:0000259" key="4">
    <source>
        <dbReference type="PROSITE" id="PS51194"/>
    </source>
</evidence>
<reference evidence="5 6" key="1">
    <citation type="submission" date="2021-08" db="EMBL/GenBank/DDBJ databases">
        <title>Thermococcus onnuriiensis IOH2.</title>
        <authorList>
            <person name="Park Y.-J."/>
        </authorList>
    </citation>
    <scope>NUCLEOTIDE SEQUENCE [LARGE SCALE GENOMIC DNA]</scope>
    <source>
        <strain evidence="5 6">IOH2</strain>
    </source>
</reference>
<dbReference type="Pfam" id="PF00270">
    <property type="entry name" value="DEAD"/>
    <property type="match status" value="1"/>
</dbReference>
<dbReference type="SMART" id="SM00490">
    <property type="entry name" value="HELICc"/>
    <property type="match status" value="1"/>
</dbReference>
<evidence type="ECO:0000256" key="1">
    <source>
        <dbReference type="ARBA" id="ARBA00022741"/>
    </source>
</evidence>